<gene>
    <name evidence="2" type="ORF">SPIL2461_LOCUS10687</name>
</gene>
<evidence type="ECO:0000256" key="1">
    <source>
        <dbReference type="SAM" id="MobiDB-lite"/>
    </source>
</evidence>
<proteinExistence type="predicted"/>
<protein>
    <submittedName>
        <fullName evidence="2">Uncharacterized protein</fullName>
    </submittedName>
</protein>
<keyword evidence="3" id="KW-1185">Reference proteome</keyword>
<accession>A0A812RG98</accession>
<comment type="caution">
    <text evidence="2">The sequence shown here is derived from an EMBL/GenBank/DDBJ whole genome shotgun (WGS) entry which is preliminary data.</text>
</comment>
<feature type="compositionally biased region" description="Low complexity" evidence="1">
    <location>
        <begin position="24"/>
        <end position="42"/>
    </location>
</feature>
<reference evidence="2" key="1">
    <citation type="submission" date="2021-02" db="EMBL/GenBank/DDBJ databases">
        <authorList>
            <person name="Dougan E. K."/>
            <person name="Rhodes N."/>
            <person name="Thang M."/>
            <person name="Chan C."/>
        </authorList>
    </citation>
    <scope>NUCLEOTIDE SEQUENCE</scope>
</reference>
<evidence type="ECO:0000313" key="3">
    <source>
        <dbReference type="Proteomes" id="UP000649617"/>
    </source>
</evidence>
<name>A0A812RG98_SYMPI</name>
<sequence>KRRRRFNTVSGVELEDCRSRTGTSNLSMGSSESLSLGNSNLGATESPQEQPAEEVL</sequence>
<dbReference type="Proteomes" id="UP000649617">
    <property type="component" value="Unassembled WGS sequence"/>
</dbReference>
<evidence type="ECO:0000313" key="2">
    <source>
        <dbReference type="EMBL" id="CAE7437832.1"/>
    </source>
</evidence>
<organism evidence="2 3">
    <name type="scientific">Symbiodinium pilosum</name>
    <name type="common">Dinoflagellate</name>
    <dbReference type="NCBI Taxonomy" id="2952"/>
    <lineage>
        <taxon>Eukaryota</taxon>
        <taxon>Sar</taxon>
        <taxon>Alveolata</taxon>
        <taxon>Dinophyceae</taxon>
        <taxon>Suessiales</taxon>
        <taxon>Symbiodiniaceae</taxon>
        <taxon>Symbiodinium</taxon>
    </lineage>
</organism>
<feature type="region of interest" description="Disordered" evidence="1">
    <location>
        <begin position="17"/>
        <end position="56"/>
    </location>
</feature>
<dbReference type="EMBL" id="CAJNIZ010020224">
    <property type="protein sequence ID" value="CAE7437832.1"/>
    <property type="molecule type" value="Genomic_DNA"/>
</dbReference>
<dbReference type="AlphaFoldDB" id="A0A812RG98"/>
<feature type="non-terminal residue" evidence="2">
    <location>
        <position position="1"/>
    </location>
</feature>